<evidence type="ECO:0000313" key="11">
    <source>
        <dbReference type="EMBL" id="GAA1800992.1"/>
    </source>
</evidence>
<dbReference type="RefSeq" id="WP_344129350.1">
    <property type="nucleotide sequence ID" value="NZ_BAAALT010000058.1"/>
</dbReference>
<keyword evidence="6 7" id="KW-0472">Membrane</keyword>
<comment type="similarity">
    <text evidence="2">Belongs to the MotB family.</text>
</comment>
<keyword evidence="3" id="KW-1003">Cell membrane</keyword>
<feature type="compositionally biased region" description="Basic and acidic residues" evidence="8">
    <location>
        <begin position="116"/>
        <end position="131"/>
    </location>
</feature>
<evidence type="ECO:0000256" key="8">
    <source>
        <dbReference type="SAM" id="MobiDB-lite"/>
    </source>
</evidence>
<dbReference type="Pfam" id="PF13677">
    <property type="entry name" value="MotB_plug"/>
    <property type="match status" value="1"/>
</dbReference>
<dbReference type="InterPro" id="IPR025713">
    <property type="entry name" value="MotB-like_N_dom"/>
</dbReference>
<protein>
    <submittedName>
        <fullName evidence="11">Flagellar motor protein MotB</fullName>
    </submittedName>
</protein>
<dbReference type="PANTHER" id="PTHR30329:SF21">
    <property type="entry name" value="LIPOPROTEIN YIAD-RELATED"/>
    <property type="match status" value="1"/>
</dbReference>
<dbReference type="Pfam" id="PF00691">
    <property type="entry name" value="OmpA"/>
    <property type="match status" value="1"/>
</dbReference>
<dbReference type="CDD" id="cd07185">
    <property type="entry name" value="OmpA_C-like"/>
    <property type="match status" value="1"/>
</dbReference>
<comment type="caution">
    <text evidence="11">The sequence shown here is derived from an EMBL/GenBank/DDBJ whole genome shotgun (WGS) entry which is preliminary data.</text>
</comment>
<proteinExistence type="inferred from homology"/>
<dbReference type="EMBL" id="BAAALT010000058">
    <property type="protein sequence ID" value="GAA1800992.1"/>
    <property type="molecule type" value="Genomic_DNA"/>
</dbReference>
<evidence type="ECO:0000256" key="9">
    <source>
        <dbReference type="SAM" id="Phobius"/>
    </source>
</evidence>
<dbReference type="SUPFAM" id="SSF103088">
    <property type="entry name" value="OmpA-like"/>
    <property type="match status" value="1"/>
</dbReference>
<dbReference type="PANTHER" id="PTHR30329">
    <property type="entry name" value="STATOR ELEMENT OF FLAGELLAR MOTOR COMPLEX"/>
    <property type="match status" value="1"/>
</dbReference>
<evidence type="ECO:0000256" key="5">
    <source>
        <dbReference type="ARBA" id="ARBA00022989"/>
    </source>
</evidence>
<keyword evidence="4 9" id="KW-0812">Transmembrane</keyword>
<keyword evidence="5 9" id="KW-1133">Transmembrane helix</keyword>
<dbReference type="Gene3D" id="3.30.1330.60">
    <property type="entry name" value="OmpA-like domain"/>
    <property type="match status" value="1"/>
</dbReference>
<dbReference type="InterPro" id="IPR036737">
    <property type="entry name" value="OmpA-like_sf"/>
</dbReference>
<feature type="compositionally biased region" description="Basic residues" evidence="8">
    <location>
        <begin position="1"/>
        <end position="13"/>
    </location>
</feature>
<keyword evidence="11" id="KW-0969">Cilium</keyword>
<feature type="transmembrane region" description="Helical" evidence="9">
    <location>
        <begin position="27"/>
        <end position="46"/>
    </location>
</feature>
<dbReference type="PROSITE" id="PS51123">
    <property type="entry name" value="OMPA_2"/>
    <property type="match status" value="1"/>
</dbReference>
<gene>
    <name evidence="11" type="ORF">GCM10009682_23330</name>
</gene>
<comment type="subcellular location">
    <subcellularLocation>
        <location evidence="1">Cell membrane</location>
        <topology evidence="1">Single-pass membrane protein</topology>
    </subcellularLocation>
</comment>
<evidence type="ECO:0000313" key="12">
    <source>
        <dbReference type="Proteomes" id="UP001500218"/>
    </source>
</evidence>
<evidence type="ECO:0000256" key="4">
    <source>
        <dbReference type="ARBA" id="ARBA00022692"/>
    </source>
</evidence>
<dbReference type="InterPro" id="IPR006665">
    <property type="entry name" value="OmpA-like"/>
</dbReference>
<evidence type="ECO:0000259" key="10">
    <source>
        <dbReference type="PROSITE" id="PS51123"/>
    </source>
</evidence>
<dbReference type="Proteomes" id="UP001500218">
    <property type="component" value="Unassembled WGS sequence"/>
</dbReference>
<evidence type="ECO:0000256" key="1">
    <source>
        <dbReference type="ARBA" id="ARBA00004162"/>
    </source>
</evidence>
<reference evidence="12" key="1">
    <citation type="journal article" date="2019" name="Int. J. Syst. Evol. Microbiol.">
        <title>The Global Catalogue of Microorganisms (GCM) 10K type strain sequencing project: providing services to taxonomists for standard genome sequencing and annotation.</title>
        <authorList>
            <consortium name="The Broad Institute Genomics Platform"/>
            <consortium name="The Broad Institute Genome Sequencing Center for Infectious Disease"/>
            <person name="Wu L."/>
            <person name="Ma J."/>
        </authorList>
    </citation>
    <scope>NUCLEOTIDE SEQUENCE [LARGE SCALE GENOMIC DNA]</scope>
    <source>
        <strain evidence="12">JCM 13250</strain>
    </source>
</reference>
<organism evidence="11 12">
    <name type="scientific">Luedemannella flava</name>
    <dbReference type="NCBI Taxonomy" id="349316"/>
    <lineage>
        <taxon>Bacteria</taxon>
        <taxon>Bacillati</taxon>
        <taxon>Actinomycetota</taxon>
        <taxon>Actinomycetes</taxon>
        <taxon>Micromonosporales</taxon>
        <taxon>Micromonosporaceae</taxon>
        <taxon>Luedemannella</taxon>
    </lineage>
</organism>
<keyword evidence="11" id="KW-0282">Flagellum</keyword>
<name>A0ABP4Y1Q7_9ACTN</name>
<feature type="region of interest" description="Disordered" evidence="8">
    <location>
        <begin position="1"/>
        <end position="20"/>
    </location>
</feature>
<evidence type="ECO:0000256" key="6">
    <source>
        <dbReference type="ARBA" id="ARBA00023136"/>
    </source>
</evidence>
<evidence type="ECO:0000256" key="3">
    <source>
        <dbReference type="ARBA" id="ARBA00022475"/>
    </source>
</evidence>
<feature type="region of interest" description="Disordered" evidence="8">
    <location>
        <begin position="109"/>
        <end position="131"/>
    </location>
</feature>
<accession>A0ABP4Y1Q7</accession>
<sequence length="299" mass="32598">MSRKVKAPRRRPGGHHEEEHQNHERWLVTYADMITLLMVLFIVMFSMSAVDTKKFSELASALAVSFGAGHSTLLSGMASPIEGQDKDMTVMPKDPGADPNLKGELARNMTIQPDTAEDKRDRAKGTEDARAAEREVDNLREVQRKITAALEAKRLQDSVQFHIDERGLVVTVVTSAVVFAGDRADLLAAGRDIVDAIAPTLRKLPNRIQVDGHTNQLPVPTVNYPSAWELSTARASAVVRRLAGDGLARRRLSAAGYADTRPLVDPNDARSVIMNRRVDVVVLSTLPSDQAALLPSVAG</sequence>
<dbReference type="InterPro" id="IPR050330">
    <property type="entry name" value="Bact_OuterMem_StrucFunc"/>
</dbReference>
<feature type="domain" description="OmpA-like" evidence="10">
    <location>
        <begin position="166"/>
        <end position="286"/>
    </location>
</feature>
<keyword evidence="12" id="KW-1185">Reference proteome</keyword>
<keyword evidence="11" id="KW-0966">Cell projection</keyword>
<evidence type="ECO:0000256" key="7">
    <source>
        <dbReference type="PROSITE-ProRule" id="PRU00473"/>
    </source>
</evidence>
<evidence type="ECO:0000256" key="2">
    <source>
        <dbReference type="ARBA" id="ARBA00008914"/>
    </source>
</evidence>